<dbReference type="SUPFAM" id="SSF55781">
    <property type="entry name" value="GAF domain-like"/>
    <property type="match status" value="1"/>
</dbReference>
<dbReference type="Proteomes" id="UP000722125">
    <property type="component" value="Unassembled WGS sequence"/>
</dbReference>
<comment type="caution">
    <text evidence="6">The sequence shown here is derived from an EMBL/GenBank/DDBJ whole genome shotgun (WGS) entry which is preliminary data.</text>
</comment>
<dbReference type="Gene3D" id="3.30.450.40">
    <property type="match status" value="1"/>
</dbReference>
<keyword evidence="3" id="KW-0804">Transcription</keyword>
<dbReference type="SMART" id="SM00346">
    <property type="entry name" value="HTH_ICLR"/>
    <property type="match status" value="1"/>
</dbReference>
<accession>A0ABS5TXU8</accession>
<dbReference type="PANTHER" id="PTHR30136">
    <property type="entry name" value="HELIX-TURN-HELIX TRANSCRIPTIONAL REGULATOR, ICLR FAMILY"/>
    <property type="match status" value="1"/>
</dbReference>
<dbReference type="PANTHER" id="PTHR30136:SF24">
    <property type="entry name" value="HTH-TYPE TRANSCRIPTIONAL REPRESSOR ALLR"/>
    <property type="match status" value="1"/>
</dbReference>
<keyword evidence="2" id="KW-0238">DNA-binding</keyword>
<name>A0ABS5TXU8_9CELL</name>
<keyword evidence="7" id="KW-1185">Reference proteome</keyword>
<dbReference type="Gene3D" id="1.10.10.10">
    <property type="entry name" value="Winged helix-like DNA-binding domain superfamily/Winged helix DNA-binding domain"/>
    <property type="match status" value="1"/>
</dbReference>
<dbReference type="InterPro" id="IPR036390">
    <property type="entry name" value="WH_DNA-bd_sf"/>
</dbReference>
<proteinExistence type="predicted"/>
<evidence type="ECO:0000259" key="5">
    <source>
        <dbReference type="PROSITE" id="PS51078"/>
    </source>
</evidence>
<evidence type="ECO:0000313" key="7">
    <source>
        <dbReference type="Proteomes" id="UP000722125"/>
    </source>
</evidence>
<evidence type="ECO:0000256" key="2">
    <source>
        <dbReference type="ARBA" id="ARBA00023125"/>
    </source>
</evidence>
<dbReference type="InterPro" id="IPR014757">
    <property type="entry name" value="Tscrpt_reg_IclR_C"/>
</dbReference>
<dbReference type="SUPFAM" id="SSF46785">
    <property type="entry name" value="Winged helix' DNA-binding domain"/>
    <property type="match status" value="1"/>
</dbReference>
<dbReference type="Pfam" id="PF09339">
    <property type="entry name" value="HTH_IclR"/>
    <property type="match status" value="1"/>
</dbReference>
<dbReference type="InterPro" id="IPR050707">
    <property type="entry name" value="HTH_MetabolicPath_Reg"/>
</dbReference>
<dbReference type="EMBL" id="JAHBOH010000001">
    <property type="protein sequence ID" value="MBT0993970.1"/>
    <property type="molecule type" value="Genomic_DNA"/>
</dbReference>
<keyword evidence="1" id="KW-0805">Transcription regulation</keyword>
<dbReference type="PROSITE" id="PS51077">
    <property type="entry name" value="HTH_ICLR"/>
    <property type="match status" value="1"/>
</dbReference>
<organism evidence="6 7">
    <name type="scientific">Cellulomonas fulva</name>
    <dbReference type="NCBI Taxonomy" id="2835530"/>
    <lineage>
        <taxon>Bacteria</taxon>
        <taxon>Bacillati</taxon>
        <taxon>Actinomycetota</taxon>
        <taxon>Actinomycetes</taxon>
        <taxon>Micrococcales</taxon>
        <taxon>Cellulomonadaceae</taxon>
        <taxon>Cellulomonas</taxon>
    </lineage>
</organism>
<sequence>MSTSSSAAGPADASAAAVPADAVPADAVPAAASSPIESVDRALQVLTALAAAGPRGLVLAELSGRLGVHKTTVHRTLAALRHRDFVAQDVGTGAYSLGAAAVALGESYLADDNLVVLLHPALVALSQDVAELVHLGVLVGTEILYLDKVEPDRPVRVWSQVGRSIPAARTALGRALLAFRETDRAALARYVDAADLDRVWAELRRARELGRAVEDQENEPGIGCVAVPVLRGGVPVAAVSVTAPAERLDPARVAEVHARVRAVLPPYLPAGLHLPSPA</sequence>
<evidence type="ECO:0000259" key="4">
    <source>
        <dbReference type="PROSITE" id="PS51077"/>
    </source>
</evidence>
<reference evidence="6 7" key="1">
    <citation type="submission" date="2021-05" db="EMBL/GenBank/DDBJ databases">
        <title>Description of Cellulomonas sp. DKR-3 sp. nov.</title>
        <authorList>
            <person name="Dahal R.H."/>
            <person name="Chaudhary D.K."/>
        </authorList>
    </citation>
    <scope>NUCLEOTIDE SEQUENCE [LARGE SCALE GENOMIC DNA]</scope>
    <source>
        <strain evidence="6 7">DKR-3</strain>
    </source>
</reference>
<gene>
    <name evidence="6" type="ORF">KIN34_06685</name>
</gene>
<evidence type="ECO:0000256" key="1">
    <source>
        <dbReference type="ARBA" id="ARBA00023015"/>
    </source>
</evidence>
<feature type="domain" description="IclR-ED" evidence="5">
    <location>
        <begin position="100"/>
        <end position="278"/>
    </location>
</feature>
<dbReference type="PROSITE" id="PS51078">
    <property type="entry name" value="ICLR_ED"/>
    <property type="match status" value="1"/>
</dbReference>
<protein>
    <submittedName>
        <fullName evidence="6">IclR family transcriptional regulator</fullName>
    </submittedName>
</protein>
<dbReference type="InterPro" id="IPR005471">
    <property type="entry name" value="Tscrpt_reg_IclR_N"/>
</dbReference>
<dbReference type="InterPro" id="IPR029016">
    <property type="entry name" value="GAF-like_dom_sf"/>
</dbReference>
<dbReference type="InterPro" id="IPR036388">
    <property type="entry name" value="WH-like_DNA-bd_sf"/>
</dbReference>
<evidence type="ECO:0000313" key="6">
    <source>
        <dbReference type="EMBL" id="MBT0993970.1"/>
    </source>
</evidence>
<evidence type="ECO:0000256" key="3">
    <source>
        <dbReference type="ARBA" id="ARBA00023163"/>
    </source>
</evidence>
<dbReference type="Pfam" id="PF01614">
    <property type="entry name" value="IclR_C"/>
    <property type="match status" value="1"/>
</dbReference>
<feature type="domain" description="HTH iclR-type" evidence="4">
    <location>
        <begin position="36"/>
        <end position="99"/>
    </location>
</feature>